<dbReference type="Gene3D" id="3.40.50.150">
    <property type="entry name" value="Vaccinia Virus protein VP39"/>
    <property type="match status" value="1"/>
</dbReference>
<dbReference type="OrthoDB" id="9804590at2"/>
<dbReference type="InterPro" id="IPR010280">
    <property type="entry name" value="U5_MeTrfase_fam"/>
</dbReference>
<dbReference type="GO" id="GO:0051539">
    <property type="term" value="F:4 iron, 4 sulfur cluster binding"/>
    <property type="evidence" value="ECO:0007669"/>
    <property type="project" value="UniProtKB-KW"/>
</dbReference>
<dbReference type="PANTHER" id="PTHR11061">
    <property type="entry name" value="RNA M5U METHYLTRANSFERASE"/>
    <property type="match status" value="1"/>
</dbReference>
<keyword evidence="4 6" id="KW-0949">S-adenosyl-L-methionine</keyword>
<reference evidence="9" key="1">
    <citation type="submission" date="2008-03" db="EMBL/GenBank/DDBJ databases">
        <title>Complete sequence of chromosome of Beijerinckia indica subsp. indica ATCC 9039.</title>
        <authorList>
            <consortium name="US DOE Joint Genome Institute"/>
            <person name="Copeland A."/>
            <person name="Lucas S."/>
            <person name="Lapidus A."/>
            <person name="Glavina del Rio T."/>
            <person name="Dalin E."/>
            <person name="Tice H."/>
            <person name="Bruce D."/>
            <person name="Goodwin L."/>
            <person name="Pitluck S."/>
            <person name="LaButti K."/>
            <person name="Schmutz J."/>
            <person name="Larimer F."/>
            <person name="Land M."/>
            <person name="Hauser L."/>
            <person name="Kyrpides N."/>
            <person name="Mikhailova N."/>
            <person name="Dunfield P.F."/>
            <person name="Dedysh S.N."/>
            <person name="Liesack W."/>
            <person name="Saw J.H."/>
            <person name="Alam M."/>
            <person name="Chen Y."/>
            <person name="Murrell J.C."/>
            <person name="Richardson P."/>
        </authorList>
    </citation>
    <scope>NUCLEOTIDE SEQUENCE [LARGE SCALE GENOMIC DNA]</scope>
    <source>
        <strain evidence="9">ATCC 9039 / DSM 1715 / NCIMB 8712</strain>
    </source>
</reference>
<dbReference type="SUPFAM" id="SSF50249">
    <property type="entry name" value="Nucleic acid-binding proteins"/>
    <property type="match status" value="1"/>
</dbReference>
<gene>
    <name evidence="8" type="ordered locus">Bind_1814</name>
</gene>
<feature type="binding site" evidence="6">
    <location>
        <position position="285"/>
    </location>
    <ligand>
        <name>S-adenosyl-L-methionine</name>
        <dbReference type="ChEBI" id="CHEBI:59789"/>
    </ligand>
</feature>
<keyword evidence="1" id="KW-0408">Iron</keyword>
<feature type="active site" description="Nucleophile" evidence="6">
    <location>
        <position position="377"/>
    </location>
</feature>
<evidence type="ECO:0000256" key="3">
    <source>
        <dbReference type="ARBA" id="ARBA00022679"/>
    </source>
</evidence>
<dbReference type="AlphaFoldDB" id="B2IDK6"/>
<sequence>MIDLCAHLTIDRLGQRGEGIAQTAEGLVFVPYALPHETIIAEIDGERGHLAEILTPSTERIEAFCPAFTQCGGCAVQTLAMASYAQWKRGLVVEVLRHACPDTKIAPLVDAHGDGRRRATLHARLSLEGQAPAGTMQVGFMRARSHALIALTSCPLFAPTLSSALPATLALAQTLAALLGPKIKPFDFIVTTTLTGLDIDLRGAGPLSKAVNEKLSSLALKLGLARLSNHGVVLLERETPLVRIGRWNVALPPGAFLQATEAGEAALASRVVAALAGRRKIADLFAGLGTFSLPLAESAQVHAFDLEQAPLTALAKASHAPGLHPVEVERRDLFRRPLATELAGYDAIVFDPPRAGAEQQARALAASVVPVVVAVSCNPQTFARDASILRAGGYDLREVTPIDQFRHSPHVELIGVFERQPQKKKRRLLG</sequence>
<evidence type="ECO:0000313" key="8">
    <source>
        <dbReference type="EMBL" id="ACB95442.1"/>
    </source>
</evidence>
<dbReference type="HOGENOM" id="CLU_014689_8_0_5"/>
<evidence type="ECO:0000256" key="6">
    <source>
        <dbReference type="PROSITE-ProRule" id="PRU01024"/>
    </source>
</evidence>
<evidence type="ECO:0000313" key="9">
    <source>
        <dbReference type="Proteomes" id="UP000001695"/>
    </source>
</evidence>
<keyword evidence="9" id="KW-1185">Reference proteome</keyword>
<dbReference type="PANTHER" id="PTHR11061:SF49">
    <property type="entry name" value="23S RRNA (URACIL(1939)-C(5))-METHYLTRANSFERASE RLMD"/>
    <property type="match status" value="1"/>
</dbReference>
<dbReference type="GO" id="GO:0070041">
    <property type="term" value="F:rRNA (uridine-C5-)-methyltransferase activity"/>
    <property type="evidence" value="ECO:0007669"/>
    <property type="project" value="TreeGrafter"/>
</dbReference>
<feature type="binding site" evidence="6">
    <location>
        <position position="258"/>
    </location>
    <ligand>
        <name>S-adenosyl-L-methionine</name>
        <dbReference type="ChEBI" id="CHEBI:59789"/>
    </ligand>
</feature>
<feature type="binding site" evidence="6">
    <location>
        <position position="351"/>
    </location>
    <ligand>
        <name>S-adenosyl-L-methionine</name>
        <dbReference type="ChEBI" id="CHEBI:59789"/>
    </ligand>
</feature>
<evidence type="ECO:0000256" key="5">
    <source>
        <dbReference type="ARBA" id="ARBA00023014"/>
    </source>
</evidence>
<evidence type="ECO:0000256" key="2">
    <source>
        <dbReference type="ARBA" id="ARBA00022603"/>
    </source>
</evidence>
<dbReference type="Pfam" id="PF05958">
    <property type="entry name" value="tRNA_U5-meth_tr"/>
    <property type="match status" value="1"/>
</dbReference>
<dbReference type="KEGG" id="bid:Bind_1814"/>
<protein>
    <submittedName>
        <fullName evidence="8">Putative RNA methyltransferase</fullName>
    </submittedName>
</protein>
<dbReference type="CDD" id="cd02440">
    <property type="entry name" value="AdoMet_MTases"/>
    <property type="match status" value="1"/>
</dbReference>
<dbReference type="SUPFAM" id="SSF53335">
    <property type="entry name" value="S-adenosyl-L-methionine-dependent methyltransferases"/>
    <property type="match status" value="1"/>
</dbReference>
<dbReference type="RefSeq" id="WP_012384799.1">
    <property type="nucleotide sequence ID" value="NC_010581.1"/>
</dbReference>
<reference evidence="8 9" key="2">
    <citation type="journal article" date="2010" name="J. Bacteriol.">
        <title>Complete genome sequence of Beijerinckia indica subsp. indica.</title>
        <authorList>
            <person name="Tamas I."/>
            <person name="Dedysh S.N."/>
            <person name="Liesack W."/>
            <person name="Stott M.B."/>
            <person name="Alam M."/>
            <person name="Murrell J.C."/>
            <person name="Dunfield P.F."/>
        </authorList>
    </citation>
    <scope>NUCLEOTIDE SEQUENCE [LARGE SCALE GENOMIC DNA]</scope>
    <source>
        <strain evidence="9">ATCC 9039 / DSM 1715 / NCIMB 8712</strain>
    </source>
</reference>
<dbReference type="InterPro" id="IPR030390">
    <property type="entry name" value="MeTrfase_TrmA_AS"/>
</dbReference>
<dbReference type="Gene3D" id="2.40.50.140">
    <property type="entry name" value="Nucleic acid-binding proteins"/>
    <property type="match status" value="1"/>
</dbReference>
<dbReference type="PROSITE" id="PS51687">
    <property type="entry name" value="SAM_MT_RNA_M5U"/>
    <property type="match status" value="1"/>
</dbReference>
<keyword evidence="3 6" id="KW-0808">Transferase</keyword>
<dbReference type="eggNOG" id="COG2265">
    <property type="taxonomic scope" value="Bacteria"/>
</dbReference>
<accession>B2IDK6</accession>
<dbReference type="Proteomes" id="UP000001695">
    <property type="component" value="Chromosome"/>
</dbReference>
<name>B2IDK6_BEII9</name>
<dbReference type="EMBL" id="CP001016">
    <property type="protein sequence ID" value="ACB95442.1"/>
    <property type="molecule type" value="Genomic_DNA"/>
</dbReference>
<keyword evidence="1" id="KW-0479">Metal-binding</keyword>
<dbReference type="Gene3D" id="2.40.50.1070">
    <property type="match status" value="1"/>
</dbReference>
<evidence type="ECO:0000256" key="4">
    <source>
        <dbReference type="ARBA" id="ARBA00022691"/>
    </source>
</evidence>
<dbReference type="InterPro" id="IPR012340">
    <property type="entry name" value="NA-bd_OB-fold"/>
</dbReference>
<dbReference type="GO" id="GO:0070475">
    <property type="term" value="P:rRNA base methylation"/>
    <property type="evidence" value="ECO:0007669"/>
    <property type="project" value="TreeGrafter"/>
</dbReference>
<feature type="binding site" evidence="6">
    <location>
        <position position="305"/>
    </location>
    <ligand>
        <name>S-adenosyl-L-methionine</name>
        <dbReference type="ChEBI" id="CHEBI:59789"/>
    </ligand>
</feature>
<keyword evidence="2 6" id="KW-0489">Methyltransferase</keyword>
<comment type="similarity">
    <text evidence="6">Belongs to the class I-like SAM-binding methyltransferase superfamily. RNA M5U methyltransferase family.</text>
</comment>
<organism evidence="8 9">
    <name type="scientific">Beijerinckia indica subsp. indica (strain ATCC 9039 / DSM 1715 / NCIMB 8712)</name>
    <dbReference type="NCBI Taxonomy" id="395963"/>
    <lineage>
        <taxon>Bacteria</taxon>
        <taxon>Pseudomonadati</taxon>
        <taxon>Pseudomonadota</taxon>
        <taxon>Alphaproteobacteria</taxon>
        <taxon>Hyphomicrobiales</taxon>
        <taxon>Beijerinckiaceae</taxon>
        <taxon>Beijerinckia</taxon>
    </lineage>
</organism>
<feature type="active site" evidence="7">
    <location>
        <position position="377"/>
    </location>
</feature>
<proteinExistence type="inferred from homology"/>
<keyword evidence="1" id="KW-0004">4Fe-4S</keyword>
<dbReference type="STRING" id="395963.Bind_1814"/>
<keyword evidence="5" id="KW-0411">Iron-sulfur</keyword>
<dbReference type="PROSITE" id="PS01230">
    <property type="entry name" value="TRMA_1"/>
    <property type="match status" value="1"/>
</dbReference>
<evidence type="ECO:0000256" key="1">
    <source>
        <dbReference type="ARBA" id="ARBA00022485"/>
    </source>
</evidence>
<dbReference type="InterPro" id="IPR029063">
    <property type="entry name" value="SAM-dependent_MTases_sf"/>
</dbReference>
<evidence type="ECO:0000256" key="7">
    <source>
        <dbReference type="PROSITE-ProRule" id="PRU10015"/>
    </source>
</evidence>